<dbReference type="GO" id="GO:0004222">
    <property type="term" value="F:metalloendopeptidase activity"/>
    <property type="evidence" value="ECO:0007669"/>
    <property type="project" value="InterPro"/>
</dbReference>
<dbReference type="Gene3D" id="3.40.390.10">
    <property type="entry name" value="Collagenase (Catalytic Domain)"/>
    <property type="match status" value="1"/>
</dbReference>
<organism evidence="12 13">
    <name type="scientific">Hyphomonas atlantica</name>
    <dbReference type="NCBI Taxonomy" id="1280948"/>
    <lineage>
        <taxon>Bacteria</taxon>
        <taxon>Pseudomonadati</taxon>
        <taxon>Pseudomonadota</taxon>
        <taxon>Alphaproteobacteria</taxon>
        <taxon>Hyphomonadales</taxon>
        <taxon>Hyphomonadaceae</taxon>
        <taxon>Hyphomonas</taxon>
    </lineage>
</organism>
<keyword evidence="4" id="KW-0479">Metal-binding</keyword>
<dbReference type="InterPro" id="IPR000718">
    <property type="entry name" value="Peptidase_M13"/>
</dbReference>
<keyword evidence="9" id="KW-0732">Signal</keyword>
<dbReference type="Pfam" id="PF01431">
    <property type="entry name" value="Peptidase_M13"/>
    <property type="match status" value="1"/>
</dbReference>
<dbReference type="AlphaFoldDB" id="A0A059DXN1"/>
<keyword evidence="5" id="KW-0378">Hydrolase</keyword>
<evidence type="ECO:0000259" key="11">
    <source>
        <dbReference type="Pfam" id="PF05649"/>
    </source>
</evidence>
<dbReference type="InterPro" id="IPR042089">
    <property type="entry name" value="Peptidase_M13_dom_2"/>
</dbReference>
<evidence type="ECO:0000256" key="5">
    <source>
        <dbReference type="ARBA" id="ARBA00022801"/>
    </source>
</evidence>
<evidence type="ECO:0000256" key="7">
    <source>
        <dbReference type="ARBA" id="ARBA00023049"/>
    </source>
</evidence>
<feature type="chain" id="PRO_5001576779" description="Zinc metalloprotease" evidence="9">
    <location>
        <begin position="22"/>
        <end position="740"/>
    </location>
</feature>
<dbReference type="PANTHER" id="PTHR11733">
    <property type="entry name" value="ZINC METALLOPROTEASE FAMILY M13 NEPRILYSIN-RELATED"/>
    <property type="match status" value="1"/>
</dbReference>
<dbReference type="Gene3D" id="1.10.1380.10">
    <property type="entry name" value="Neutral endopeptidase , domain2"/>
    <property type="match status" value="1"/>
</dbReference>
<feature type="domain" description="Peptidase M13 C-terminal" evidence="10">
    <location>
        <begin position="525"/>
        <end position="737"/>
    </location>
</feature>
<dbReference type="SUPFAM" id="SSF55486">
    <property type="entry name" value="Metalloproteases ('zincins'), catalytic domain"/>
    <property type="match status" value="1"/>
</dbReference>
<dbReference type="eggNOG" id="COG3590">
    <property type="taxonomic scope" value="Bacteria"/>
</dbReference>
<evidence type="ECO:0008006" key="14">
    <source>
        <dbReference type="Google" id="ProtNLM"/>
    </source>
</evidence>
<evidence type="ECO:0000256" key="4">
    <source>
        <dbReference type="ARBA" id="ARBA00022723"/>
    </source>
</evidence>
<keyword evidence="7" id="KW-0482">Metalloprotease</keyword>
<accession>A0A059DXN1</accession>
<dbReference type="PATRIC" id="fig|1280948.3.peg.3052"/>
<dbReference type="RefSeq" id="WP_035554481.1">
    <property type="nucleotide sequence ID" value="NZ_AWFH01000056.1"/>
</dbReference>
<reference evidence="12 13" key="1">
    <citation type="journal article" date="2014" name="Antonie Van Leeuwenhoek">
        <title>Hyphomonas beringensis sp. nov. and Hyphomonas chukchiensis sp. nov., isolated from surface seawater of the Bering Sea and Chukchi Sea.</title>
        <authorList>
            <person name="Li C."/>
            <person name="Lai Q."/>
            <person name="Li G."/>
            <person name="Dong C."/>
            <person name="Wang J."/>
            <person name="Liao Y."/>
            <person name="Shao Z."/>
        </authorList>
    </citation>
    <scope>NUCLEOTIDE SEQUENCE [LARGE SCALE GENOMIC DNA]</scope>
    <source>
        <strain evidence="12 13">22II1-22F38</strain>
    </source>
</reference>
<keyword evidence="3" id="KW-0645">Protease</keyword>
<evidence type="ECO:0000256" key="9">
    <source>
        <dbReference type="SAM" id="SignalP"/>
    </source>
</evidence>
<evidence type="ECO:0000259" key="10">
    <source>
        <dbReference type="Pfam" id="PF01431"/>
    </source>
</evidence>
<dbReference type="GO" id="GO:0016485">
    <property type="term" value="P:protein processing"/>
    <property type="evidence" value="ECO:0007669"/>
    <property type="project" value="TreeGrafter"/>
</dbReference>
<dbReference type="GO" id="GO:0005886">
    <property type="term" value="C:plasma membrane"/>
    <property type="evidence" value="ECO:0007669"/>
    <property type="project" value="TreeGrafter"/>
</dbReference>
<dbReference type="InterPro" id="IPR008753">
    <property type="entry name" value="Peptidase_M13_N"/>
</dbReference>
<sequence length="740" mass="81466">MKKLMLGAASIALLAACGPAAQEETATPAEATEATSTSATTPNADGKYVTPEGLELSAADYWGDWGVDLTLRDETVDPGDDFYTYANGKWLDSFVIPGDRTRYGAFTLLAEKSEQRVLNIIQELAEAEPDPSTLEGKVASVYNAYMDTSGIEAAGLAPATPYLSKIEGLSSREDLAKLFAATGYSSPIAGWVDVDSKQTDQYIFYVTQSGLGIGDRDYYLTDSEKNLEIRAAYKTMLATLLTEAGYDDPEAAADRVIALETRMAEAHWDRAAGRNRNLTYNKMTRAELEALAGDFPLATMLMDLGLNGEDAFVVRQVTPTAEEIEENGLTPEQVEKVSGGGIAGLFEIMQTAPLEDWQAYLAAHFLIDHADVLPKRLDEATFEFYGKTLGGAEEQRERWKRAVSTVEGSVGEAVGKVYADRFFPAENKAAMDELVANLRLAMNSNLDEIEWMGEETKVEARDKLAKFTPKIGYPENFETYEQLNVGPDAFANNMAVNDWAWKDMISQLGQPIDRTEWFMLPQTVNAYYSPNRNEIVFPAAILQPPFFNLTADPAVNYGAIGGVIGHEIGHGFDDQGAKSDGNGTLRNWWTAEDEANFKAKTGALVEQYNALCPLDEGETCVNGSLTLGENIGDLGGLSMAYKAYKLSLDTDGDGTISAGEEAPVIDGLTGDQRFFLSWAQVWRSKYREEATRRQLLTDPHSPPVYRVNGVVRNLAEWYDAFNVTEDNEMYLPPEQRIRIW</sequence>
<proteinExistence type="inferred from homology"/>
<gene>
    <name evidence="12" type="ORF">HY36_09665</name>
</gene>
<feature type="domain" description="Peptidase M13 N-terminal" evidence="11">
    <location>
        <begin position="78"/>
        <end position="474"/>
    </location>
</feature>
<comment type="cofactor">
    <cofactor evidence="1">
        <name>Zn(2+)</name>
        <dbReference type="ChEBI" id="CHEBI:29105"/>
    </cofactor>
</comment>
<dbReference type="EMBL" id="AWFH01000056">
    <property type="protein sequence ID" value="KCZ58636.1"/>
    <property type="molecule type" value="Genomic_DNA"/>
</dbReference>
<comment type="caution">
    <text evidence="12">The sequence shown here is derived from an EMBL/GenBank/DDBJ whole genome shotgun (WGS) entry which is preliminary data.</text>
</comment>
<evidence type="ECO:0000313" key="12">
    <source>
        <dbReference type="EMBL" id="KCZ58636.1"/>
    </source>
</evidence>
<dbReference type="GO" id="GO:0046872">
    <property type="term" value="F:metal ion binding"/>
    <property type="evidence" value="ECO:0007669"/>
    <property type="project" value="UniProtKB-KW"/>
</dbReference>
<evidence type="ECO:0000313" key="13">
    <source>
        <dbReference type="Proteomes" id="UP000024547"/>
    </source>
</evidence>
<evidence type="ECO:0000256" key="1">
    <source>
        <dbReference type="ARBA" id="ARBA00001947"/>
    </source>
</evidence>
<dbReference type="STRING" id="1280948.HY36_09665"/>
<dbReference type="CDD" id="cd08662">
    <property type="entry name" value="M13"/>
    <property type="match status" value="1"/>
</dbReference>
<protein>
    <recommendedName>
        <fullName evidence="14">Zinc metalloprotease</fullName>
    </recommendedName>
</protein>
<evidence type="ECO:0000256" key="2">
    <source>
        <dbReference type="ARBA" id="ARBA00007357"/>
    </source>
</evidence>
<dbReference type="InterPro" id="IPR018497">
    <property type="entry name" value="Peptidase_M13_C"/>
</dbReference>
<feature type="compositionally biased region" description="Low complexity" evidence="8">
    <location>
        <begin position="24"/>
        <end position="42"/>
    </location>
</feature>
<dbReference type="Pfam" id="PF05649">
    <property type="entry name" value="Peptidase_M13_N"/>
    <property type="match status" value="1"/>
</dbReference>
<evidence type="ECO:0000256" key="3">
    <source>
        <dbReference type="ARBA" id="ARBA00022670"/>
    </source>
</evidence>
<keyword evidence="6" id="KW-0862">Zinc</keyword>
<dbReference type="PANTHER" id="PTHR11733:SF167">
    <property type="entry name" value="FI17812P1-RELATED"/>
    <property type="match status" value="1"/>
</dbReference>
<keyword evidence="13" id="KW-1185">Reference proteome</keyword>
<dbReference type="InterPro" id="IPR024079">
    <property type="entry name" value="MetalloPept_cat_dom_sf"/>
</dbReference>
<feature type="signal peptide" evidence="9">
    <location>
        <begin position="1"/>
        <end position="21"/>
    </location>
</feature>
<feature type="region of interest" description="Disordered" evidence="8">
    <location>
        <begin position="24"/>
        <end position="49"/>
    </location>
</feature>
<evidence type="ECO:0000256" key="6">
    <source>
        <dbReference type="ARBA" id="ARBA00022833"/>
    </source>
</evidence>
<dbReference type="PROSITE" id="PS51257">
    <property type="entry name" value="PROKAR_LIPOPROTEIN"/>
    <property type="match status" value="1"/>
</dbReference>
<dbReference type="PROSITE" id="PS51885">
    <property type="entry name" value="NEPRILYSIN"/>
    <property type="match status" value="1"/>
</dbReference>
<comment type="similarity">
    <text evidence="2">Belongs to the peptidase M13 family.</text>
</comment>
<evidence type="ECO:0000256" key="8">
    <source>
        <dbReference type="SAM" id="MobiDB-lite"/>
    </source>
</evidence>
<name>A0A059DXN1_9PROT</name>
<dbReference type="Proteomes" id="UP000024547">
    <property type="component" value="Unassembled WGS sequence"/>
</dbReference>
<dbReference type="OrthoDB" id="9775677at2"/>
<dbReference type="PRINTS" id="PR00786">
    <property type="entry name" value="NEPRILYSIN"/>
</dbReference>